<proteinExistence type="predicted"/>
<evidence type="ECO:0000313" key="2">
    <source>
        <dbReference type="EMBL" id="EGZ07935.1"/>
    </source>
</evidence>
<accession>G5A7Q9</accession>
<dbReference type="GeneID" id="20642635"/>
<feature type="compositionally biased region" description="Basic and acidic residues" evidence="1">
    <location>
        <begin position="1"/>
        <end position="22"/>
    </location>
</feature>
<dbReference type="InParanoid" id="G5A7Q9"/>
<evidence type="ECO:0000256" key="1">
    <source>
        <dbReference type="SAM" id="MobiDB-lite"/>
    </source>
</evidence>
<protein>
    <submittedName>
        <fullName evidence="2">Uncharacterized protein</fullName>
    </submittedName>
</protein>
<dbReference type="RefSeq" id="XP_009536107.1">
    <property type="nucleotide sequence ID" value="XM_009537812.1"/>
</dbReference>
<dbReference type="KEGG" id="psoj:PHYSODRAFT_306074"/>
<reference evidence="2 3" key="1">
    <citation type="journal article" date="2006" name="Science">
        <title>Phytophthora genome sequences uncover evolutionary origins and mechanisms of pathogenesis.</title>
        <authorList>
            <person name="Tyler B.M."/>
            <person name="Tripathy S."/>
            <person name="Zhang X."/>
            <person name="Dehal P."/>
            <person name="Jiang R.H."/>
            <person name="Aerts A."/>
            <person name="Arredondo F.D."/>
            <person name="Baxter L."/>
            <person name="Bensasson D."/>
            <person name="Beynon J.L."/>
            <person name="Chapman J."/>
            <person name="Damasceno C.M."/>
            <person name="Dorrance A.E."/>
            <person name="Dou D."/>
            <person name="Dickerman A.W."/>
            <person name="Dubchak I.L."/>
            <person name="Garbelotto M."/>
            <person name="Gijzen M."/>
            <person name="Gordon S.G."/>
            <person name="Govers F."/>
            <person name="Grunwald N.J."/>
            <person name="Huang W."/>
            <person name="Ivors K.L."/>
            <person name="Jones R.W."/>
            <person name="Kamoun S."/>
            <person name="Krampis K."/>
            <person name="Lamour K.H."/>
            <person name="Lee M.K."/>
            <person name="McDonald W.H."/>
            <person name="Medina M."/>
            <person name="Meijer H.J."/>
            <person name="Nordberg E.K."/>
            <person name="Maclean D.J."/>
            <person name="Ospina-Giraldo M.D."/>
            <person name="Morris P.F."/>
            <person name="Phuntumart V."/>
            <person name="Putnam N.H."/>
            <person name="Rash S."/>
            <person name="Rose J.K."/>
            <person name="Sakihama Y."/>
            <person name="Salamov A.A."/>
            <person name="Savidor A."/>
            <person name="Scheuring C.F."/>
            <person name="Smith B.M."/>
            <person name="Sobral B.W."/>
            <person name="Terry A."/>
            <person name="Torto-Alalibo T.A."/>
            <person name="Win J."/>
            <person name="Xu Z."/>
            <person name="Zhang H."/>
            <person name="Grigoriev I.V."/>
            <person name="Rokhsar D.S."/>
            <person name="Boore J.L."/>
        </authorList>
    </citation>
    <scope>NUCLEOTIDE SEQUENCE [LARGE SCALE GENOMIC DNA]</scope>
    <source>
        <strain evidence="2 3">P6497</strain>
    </source>
</reference>
<dbReference type="EMBL" id="JH159161">
    <property type="protein sequence ID" value="EGZ07935.1"/>
    <property type="molecule type" value="Genomic_DNA"/>
</dbReference>
<keyword evidence="3" id="KW-1185">Reference proteome</keyword>
<dbReference type="AlphaFoldDB" id="G5A7Q9"/>
<feature type="region of interest" description="Disordered" evidence="1">
    <location>
        <begin position="1"/>
        <end position="34"/>
    </location>
</feature>
<dbReference type="SMR" id="G5A7Q9"/>
<name>G5A7Q9_PHYSP</name>
<sequence length="114" mass="13625">MDETETREKKLSSQEKEEDRQVRSMKPVQSELMERQSGMHVISESLDVQAEQKKKYEMSRELIKQKLELQRQLLRQTRALEAQLKANWYSSTMAKVRAQFKQSEQEKQTAIHER</sequence>
<gene>
    <name evidence="2" type="ORF">PHYSODRAFT_306074</name>
</gene>
<dbReference type="Proteomes" id="UP000002640">
    <property type="component" value="Unassembled WGS sequence"/>
</dbReference>
<organism evidence="2 3">
    <name type="scientific">Phytophthora sojae (strain P6497)</name>
    <name type="common">Soybean stem and root rot agent</name>
    <name type="synonym">Phytophthora megasperma f. sp. glycines</name>
    <dbReference type="NCBI Taxonomy" id="1094619"/>
    <lineage>
        <taxon>Eukaryota</taxon>
        <taxon>Sar</taxon>
        <taxon>Stramenopiles</taxon>
        <taxon>Oomycota</taxon>
        <taxon>Peronosporomycetes</taxon>
        <taxon>Peronosporales</taxon>
        <taxon>Peronosporaceae</taxon>
        <taxon>Phytophthora</taxon>
    </lineage>
</organism>
<evidence type="ECO:0000313" key="3">
    <source>
        <dbReference type="Proteomes" id="UP000002640"/>
    </source>
</evidence>